<protein>
    <recommendedName>
        <fullName evidence="5">EF-hand domain-containing protein</fullName>
    </recommendedName>
</protein>
<keyword evidence="7" id="KW-1185">Reference proteome</keyword>
<evidence type="ECO:0000256" key="1">
    <source>
        <dbReference type="ARBA" id="ARBA00022723"/>
    </source>
</evidence>
<comment type="caution">
    <text evidence="6">The sequence shown here is derived from an EMBL/GenBank/DDBJ whole genome shotgun (WGS) entry which is preliminary data.</text>
</comment>
<feature type="chain" id="PRO_5046732777" description="EF-hand domain-containing protein" evidence="4">
    <location>
        <begin position="24"/>
        <end position="342"/>
    </location>
</feature>
<feature type="domain" description="EF-hand" evidence="5">
    <location>
        <begin position="214"/>
        <end position="249"/>
    </location>
</feature>
<feature type="domain" description="EF-hand" evidence="5">
    <location>
        <begin position="258"/>
        <end position="293"/>
    </location>
</feature>
<feature type="domain" description="EF-hand" evidence="5">
    <location>
        <begin position="87"/>
        <end position="122"/>
    </location>
</feature>
<evidence type="ECO:0000256" key="2">
    <source>
        <dbReference type="ARBA" id="ARBA00022737"/>
    </source>
</evidence>
<feature type="domain" description="EF-hand" evidence="5">
    <location>
        <begin position="126"/>
        <end position="161"/>
    </location>
</feature>
<dbReference type="SMART" id="SM00054">
    <property type="entry name" value="EFh"/>
    <property type="match status" value="5"/>
</dbReference>
<feature type="signal peptide" evidence="4">
    <location>
        <begin position="1"/>
        <end position="23"/>
    </location>
</feature>
<evidence type="ECO:0000259" key="5">
    <source>
        <dbReference type="PROSITE" id="PS50222"/>
    </source>
</evidence>
<keyword evidence="3" id="KW-0106">Calcium</keyword>
<accession>A0ABN8NHN0</accession>
<dbReference type="PROSITE" id="PS00018">
    <property type="entry name" value="EF_HAND_1"/>
    <property type="match status" value="4"/>
</dbReference>
<reference evidence="6 7" key="1">
    <citation type="submission" date="2022-05" db="EMBL/GenBank/DDBJ databases">
        <authorList>
            <consortium name="Genoscope - CEA"/>
            <person name="William W."/>
        </authorList>
    </citation>
    <scope>NUCLEOTIDE SEQUENCE [LARGE SCALE GENOMIC DNA]</scope>
</reference>
<evidence type="ECO:0000256" key="3">
    <source>
        <dbReference type="ARBA" id="ARBA00022837"/>
    </source>
</evidence>
<dbReference type="EMBL" id="CALNXK010000020">
    <property type="protein sequence ID" value="CAH3107961.1"/>
    <property type="molecule type" value="Genomic_DNA"/>
</dbReference>
<dbReference type="PANTHER" id="PTHR10827:SF98">
    <property type="entry name" value="45 KDA CALCIUM-BINDING PROTEIN"/>
    <property type="match status" value="1"/>
</dbReference>
<dbReference type="InterPro" id="IPR011992">
    <property type="entry name" value="EF-hand-dom_pair"/>
</dbReference>
<sequence>MATVTRCLYIFIFFLVLLASSLSKPLNISRTLSLGKENDTKRKKSLLEDHIKGLKLERDGHVNKEYHHEAFLGKMVEDGVLLFDNVDGSRRLIEIFHKVDKNEDHKVSKEEMKDWIHEKIKEHIQEAKDNNHRMFKIVDRNGDGVVTWDEFRLKFREDNETKKKDSTELDDAGTPEEVMSEYYAKFRRGDMNLDDKLDESEFLYFQHPEHNPQSTKDLVEDMIENFDRNQDKVLTKSEFIRLPPGEVDTQEEANMDNEYVKEREEEFAAMDENGDGIVNSEELTKYLAPTHEQRAINEANYLLRVADRDYDGFLSEQEMIMNYQLFTGSSMANYAAYLHDEF</sequence>
<keyword evidence="4" id="KW-0732">Signal</keyword>
<dbReference type="PROSITE" id="PS50222">
    <property type="entry name" value="EF_HAND_2"/>
    <property type="match status" value="5"/>
</dbReference>
<evidence type="ECO:0000256" key="4">
    <source>
        <dbReference type="SAM" id="SignalP"/>
    </source>
</evidence>
<keyword evidence="2" id="KW-0677">Repeat</keyword>
<gene>
    <name evidence="6" type="ORF">PLOB_00016615</name>
</gene>
<name>A0ABN8NHN0_9CNID</name>
<evidence type="ECO:0000313" key="6">
    <source>
        <dbReference type="EMBL" id="CAH3107961.1"/>
    </source>
</evidence>
<dbReference type="PANTHER" id="PTHR10827">
    <property type="entry name" value="RETICULOCALBIN"/>
    <property type="match status" value="1"/>
</dbReference>
<dbReference type="Pfam" id="PF13499">
    <property type="entry name" value="EF-hand_7"/>
    <property type="match status" value="1"/>
</dbReference>
<dbReference type="Proteomes" id="UP001159405">
    <property type="component" value="Unassembled WGS sequence"/>
</dbReference>
<dbReference type="InterPro" id="IPR002048">
    <property type="entry name" value="EF_hand_dom"/>
</dbReference>
<dbReference type="InterPro" id="IPR018247">
    <property type="entry name" value="EF_Hand_1_Ca_BS"/>
</dbReference>
<feature type="domain" description="EF-hand" evidence="5">
    <location>
        <begin position="294"/>
        <end position="329"/>
    </location>
</feature>
<proteinExistence type="predicted"/>
<keyword evidence="1" id="KW-0479">Metal-binding</keyword>
<evidence type="ECO:0000313" key="7">
    <source>
        <dbReference type="Proteomes" id="UP001159405"/>
    </source>
</evidence>
<dbReference type="SUPFAM" id="SSF47473">
    <property type="entry name" value="EF-hand"/>
    <property type="match status" value="2"/>
</dbReference>
<dbReference type="Gene3D" id="1.10.238.10">
    <property type="entry name" value="EF-hand"/>
    <property type="match status" value="3"/>
</dbReference>
<dbReference type="Pfam" id="PF13202">
    <property type="entry name" value="EF-hand_5"/>
    <property type="match status" value="1"/>
</dbReference>
<organism evidence="6 7">
    <name type="scientific">Porites lobata</name>
    <dbReference type="NCBI Taxonomy" id="104759"/>
    <lineage>
        <taxon>Eukaryota</taxon>
        <taxon>Metazoa</taxon>
        <taxon>Cnidaria</taxon>
        <taxon>Anthozoa</taxon>
        <taxon>Hexacorallia</taxon>
        <taxon>Scleractinia</taxon>
        <taxon>Fungiina</taxon>
        <taxon>Poritidae</taxon>
        <taxon>Porites</taxon>
    </lineage>
</organism>